<dbReference type="Gene3D" id="1.10.10.10">
    <property type="entry name" value="Winged helix-like DNA-binding domain superfamily/Winged helix DNA-binding domain"/>
    <property type="match status" value="1"/>
</dbReference>
<evidence type="ECO:0000313" key="1">
    <source>
        <dbReference type="EMBL" id="HIU13044.1"/>
    </source>
</evidence>
<evidence type="ECO:0008006" key="3">
    <source>
        <dbReference type="Google" id="ProtNLM"/>
    </source>
</evidence>
<organism evidence="1 2">
    <name type="scientific">Candidatus Fimiplasma intestinipullorum</name>
    <dbReference type="NCBI Taxonomy" id="2840825"/>
    <lineage>
        <taxon>Bacteria</taxon>
        <taxon>Bacillati</taxon>
        <taxon>Bacillota</taxon>
        <taxon>Clostridia</taxon>
        <taxon>Eubacteriales</taxon>
        <taxon>Candidatus Fimiplasma</taxon>
    </lineage>
</organism>
<reference evidence="1" key="2">
    <citation type="journal article" date="2021" name="PeerJ">
        <title>Extensive microbial diversity within the chicken gut microbiome revealed by metagenomics and culture.</title>
        <authorList>
            <person name="Gilroy R."/>
            <person name="Ravi A."/>
            <person name="Getino M."/>
            <person name="Pursley I."/>
            <person name="Horton D.L."/>
            <person name="Alikhan N.F."/>
            <person name="Baker D."/>
            <person name="Gharbi K."/>
            <person name="Hall N."/>
            <person name="Watson M."/>
            <person name="Adriaenssens E.M."/>
            <person name="Foster-Nyarko E."/>
            <person name="Jarju S."/>
            <person name="Secka A."/>
            <person name="Antonio M."/>
            <person name="Oren A."/>
            <person name="Chaudhuri R.R."/>
            <person name="La Ragione R."/>
            <person name="Hildebrand F."/>
            <person name="Pallen M.J."/>
        </authorList>
    </citation>
    <scope>NUCLEOTIDE SEQUENCE</scope>
    <source>
        <strain evidence="1">CHK195-11698</strain>
    </source>
</reference>
<name>A0A9D1KZS8_9FIRM</name>
<dbReference type="AlphaFoldDB" id="A0A9D1KZS8"/>
<dbReference type="SUPFAM" id="SSF46689">
    <property type="entry name" value="Homeodomain-like"/>
    <property type="match status" value="1"/>
</dbReference>
<dbReference type="Proteomes" id="UP000824175">
    <property type="component" value="Unassembled WGS sequence"/>
</dbReference>
<protein>
    <recommendedName>
        <fullName evidence="3">MurR/RpiR family transcriptional regulator</fullName>
    </recommendedName>
</protein>
<evidence type="ECO:0000313" key="2">
    <source>
        <dbReference type="Proteomes" id="UP000824175"/>
    </source>
</evidence>
<comment type="caution">
    <text evidence="1">The sequence shown here is derived from an EMBL/GenBank/DDBJ whole genome shotgun (WGS) entry which is preliminary data.</text>
</comment>
<reference evidence="1" key="1">
    <citation type="submission" date="2020-10" db="EMBL/GenBank/DDBJ databases">
        <authorList>
            <person name="Gilroy R."/>
        </authorList>
    </citation>
    <scope>NUCLEOTIDE SEQUENCE</scope>
    <source>
        <strain evidence="1">CHK195-11698</strain>
    </source>
</reference>
<dbReference type="InterPro" id="IPR036388">
    <property type="entry name" value="WH-like_DNA-bd_sf"/>
</dbReference>
<sequence>MYLLQRLRHLYESMPPDSTEYILSRHILHHLSSLQDVTVTSIAQDTAISKSAVSKFFKSLTMGQTFDAFRSSLQLDLQYLSLDDQTIQVYSQEFNQHFKKYFPLDQDSMHALIQLIKKGRQVIIYGNPGFHDCFDCLVNYLLVQGKDIRYVNWTNGQVQNNELSQMSKEDLLILLEPDNTLFEFILRANMSVDMFWDFNRLAAQKVFLGKESIAYRDILVVPLCETKNSRIQHLYLSYYISSLLAAYMKDDTV</sequence>
<proteinExistence type="predicted"/>
<dbReference type="EMBL" id="DVMJ01000021">
    <property type="protein sequence ID" value="HIU13044.1"/>
    <property type="molecule type" value="Genomic_DNA"/>
</dbReference>
<dbReference type="InterPro" id="IPR009057">
    <property type="entry name" value="Homeodomain-like_sf"/>
</dbReference>
<accession>A0A9D1KZS8</accession>
<gene>
    <name evidence="1" type="ORF">IAD15_03130</name>
</gene>